<feature type="compositionally biased region" description="Basic and acidic residues" evidence="2">
    <location>
        <begin position="551"/>
        <end position="564"/>
    </location>
</feature>
<organism evidence="4 5">
    <name type="scientific">Helobdella robusta</name>
    <name type="common">Californian leech</name>
    <dbReference type="NCBI Taxonomy" id="6412"/>
    <lineage>
        <taxon>Eukaryota</taxon>
        <taxon>Metazoa</taxon>
        <taxon>Spiralia</taxon>
        <taxon>Lophotrochozoa</taxon>
        <taxon>Annelida</taxon>
        <taxon>Clitellata</taxon>
        <taxon>Hirudinea</taxon>
        <taxon>Rhynchobdellida</taxon>
        <taxon>Glossiphoniidae</taxon>
        <taxon>Helobdella</taxon>
    </lineage>
</organism>
<reference evidence="3 5" key="2">
    <citation type="journal article" date="2013" name="Nature">
        <title>Insights into bilaterian evolution from three spiralian genomes.</title>
        <authorList>
            <person name="Simakov O."/>
            <person name="Marletaz F."/>
            <person name="Cho S.J."/>
            <person name="Edsinger-Gonzales E."/>
            <person name="Havlak P."/>
            <person name="Hellsten U."/>
            <person name="Kuo D.H."/>
            <person name="Larsson T."/>
            <person name="Lv J."/>
            <person name="Arendt D."/>
            <person name="Savage R."/>
            <person name="Osoegawa K."/>
            <person name="de Jong P."/>
            <person name="Grimwood J."/>
            <person name="Chapman J.A."/>
            <person name="Shapiro H."/>
            <person name="Aerts A."/>
            <person name="Otillar R.P."/>
            <person name="Terry A.Y."/>
            <person name="Boore J.L."/>
            <person name="Grigoriev I.V."/>
            <person name="Lindberg D.R."/>
            <person name="Seaver E.C."/>
            <person name="Weisblat D.A."/>
            <person name="Putnam N.H."/>
            <person name="Rokhsar D.S."/>
        </authorList>
    </citation>
    <scope>NUCLEOTIDE SEQUENCE</scope>
</reference>
<reference evidence="5" key="1">
    <citation type="submission" date="2012-12" db="EMBL/GenBank/DDBJ databases">
        <authorList>
            <person name="Hellsten U."/>
            <person name="Grimwood J."/>
            <person name="Chapman J.A."/>
            <person name="Shapiro H."/>
            <person name="Aerts A."/>
            <person name="Otillar R.P."/>
            <person name="Terry A.Y."/>
            <person name="Boore J.L."/>
            <person name="Simakov O."/>
            <person name="Marletaz F."/>
            <person name="Cho S.-J."/>
            <person name="Edsinger-Gonzales E."/>
            <person name="Havlak P."/>
            <person name="Kuo D.-H."/>
            <person name="Larsson T."/>
            <person name="Lv J."/>
            <person name="Arendt D."/>
            <person name="Savage R."/>
            <person name="Osoegawa K."/>
            <person name="de Jong P."/>
            <person name="Lindberg D.R."/>
            <person name="Seaver E.C."/>
            <person name="Weisblat D.A."/>
            <person name="Putnam N.H."/>
            <person name="Grigoriev I.V."/>
            <person name="Rokhsar D.S."/>
        </authorList>
    </citation>
    <scope>NUCLEOTIDE SEQUENCE</scope>
</reference>
<evidence type="ECO:0000313" key="5">
    <source>
        <dbReference type="Proteomes" id="UP000015101"/>
    </source>
</evidence>
<dbReference type="EMBL" id="AMQM01001963">
    <property type="status" value="NOT_ANNOTATED_CDS"/>
    <property type="molecule type" value="Genomic_DNA"/>
</dbReference>
<keyword evidence="5" id="KW-1185">Reference proteome</keyword>
<dbReference type="AlphaFoldDB" id="T1FR83"/>
<dbReference type="RefSeq" id="XP_009029268.1">
    <property type="nucleotide sequence ID" value="XM_009031020.1"/>
</dbReference>
<dbReference type="Proteomes" id="UP000015101">
    <property type="component" value="Unassembled WGS sequence"/>
</dbReference>
<keyword evidence="1" id="KW-0175">Coiled coil</keyword>
<feature type="compositionally biased region" description="Low complexity" evidence="2">
    <location>
        <begin position="495"/>
        <end position="504"/>
    </location>
</feature>
<dbReference type="OrthoDB" id="2436455at2759"/>
<dbReference type="HOGENOM" id="CLU_398662_0_0_1"/>
<feature type="compositionally biased region" description="Polar residues" evidence="2">
    <location>
        <begin position="208"/>
        <end position="217"/>
    </location>
</feature>
<evidence type="ECO:0000313" key="3">
    <source>
        <dbReference type="EMBL" id="ESN93001.1"/>
    </source>
</evidence>
<feature type="compositionally biased region" description="Basic and acidic residues" evidence="2">
    <location>
        <begin position="528"/>
        <end position="542"/>
    </location>
</feature>
<name>T1FR83_HELRO</name>
<feature type="coiled-coil region" evidence="1">
    <location>
        <begin position="67"/>
        <end position="206"/>
    </location>
</feature>
<feature type="region of interest" description="Disordered" evidence="2">
    <location>
        <begin position="359"/>
        <end position="416"/>
    </location>
</feature>
<dbReference type="GeneID" id="20211330"/>
<dbReference type="EMBL" id="KB097639">
    <property type="protein sequence ID" value="ESN93001.1"/>
    <property type="molecule type" value="Genomic_DNA"/>
</dbReference>
<accession>T1FR83</accession>
<proteinExistence type="predicted"/>
<feature type="compositionally biased region" description="Low complexity" evidence="2">
    <location>
        <begin position="218"/>
        <end position="234"/>
    </location>
</feature>
<reference evidence="4" key="3">
    <citation type="submission" date="2015-06" db="UniProtKB">
        <authorList>
            <consortium name="EnsemblMetazoa"/>
        </authorList>
    </citation>
    <scope>IDENTIFICATION</scope>
</reference>
<evidence type="ECO:0000313" key="4">
    <source>
        <dbReference type="EnsemblMetazoa" id="HelroP189650"/>
    </source>
</evidence>
<gene>
    <name evidence="4" type="primary">20211330</name>
    <name evidence="3" type="ORF">HELRODRAFT_189650</name>
</gene>
<feature type="region of interest" description="Disordered" evidence="2">
    <location>
        <begin position="481"/>
        <end position="607"/>
    </location>
</feature>
<feature type="region of interest" description="Disordered" evidence="2">
    <location>
        <begin position="301"/>
        <end position="338"/>
    </location>
</feature>
<feature type="compositionally biased region" description="Polar residues" evidence="2">
    <location>
        <begin position="359"/>
        <end position="375"/>
    </location>
</feature>
<feature type="compositionally biased region" description="Low complexity" evidence="2">
    <location>
        <begin position="317"/>
        <end position="330"/>
    </location>
</feature>
<feature type="region of interest" description="Disordered" evidence="2">
    <location>
        <begin position="207"/>
        <end position="234"/>
    </location>
</feature>
<dbReference type="InParanoid" id="T1FR83"/>
<dbReference type="CTD" id="20211330"/>
<evidence type="ECO:0000256" key="1">
    <source>
        <dbReference type="SAM" id="Coils"/>
    </source>
</evidence>
<evidence type="ECO:0000256" key="2">
    <source>
        <dbReference type="SAM" id="MobiDB-lite"/>
    </source>
</evidence>
<dbReference type="EnsemblMetazoa" id="HelroT189650">
    <property type="protein sequence ID" value="HelroP189650"/>
    <property type="gene ID" value="HelroG189650"/>
</dbReference>
<sequence length="691" mass="77917">MVYEMEKKINKLEKLLEDKDSKFGNIDQEYGHLLTRYNELSIQLTNARTDLIFEKEQQLARAEKVDVKYYTKKVTSLEGDIEKMKNEIEVANGNKRTLEIEKEKIMKELQEMTKNNQFNKQHHADLQTLIEAMQGRFSKANERNEILGSKVNELETNRDHLEKEVLNHIKELNKLRKDFEKEVALRKKKDEEINVLKNKLAVLANRPKSLTQKNPGLTSTRQSMSRSSSSSTISSFQDIAHSSINKMSTKPPIHQQHLPSKKDGQWNNYGISITASPLTPSNLTSSSSGCQFLIPVACAPKSKSTSAVGHDPESRDVPGGPKNNNPVPKGLGMMFSNDDEPGEDVNWCLVQQQNKMTRSLHNIPSPGSNFTSGRLHSTVEPSRRLSSTSQRSATLSSLPQQTQDGQRSHGSIDDNSFAFSSSSRLSLGGSSSSLSNARRGTFVLNNIPETPDENRVDELKRRNTLCLPHLKSTYPLEELPVPVPEDELRRPSVASSNNPSNNDSRGAQQFVHHRNDENRDPMLSNFRRVREEDNRHRSETRRTLSGVDMYSSDRDVQRGDDDVYNKNIKSPGKRSHKSSLSGSGKKIFRSLKMKKENLKQSSNDSKKLRMQRMQPLIESGNSPAPLYYYNGPSGDHDVSTLTNSSDDSIPKKPVESSLAYDIPITPVQRLKKTMISLIKKPKNPLVDNMDV</sequence>
<protein>
    <submittedName>
        <fullName evidence="3 4">Uncharacterized protein</fullName>
    </submittedName>
</protein>
<dbReference type="KEGG" id="hro:HELRODRAFT_189650"/>
<feature type="compositionally biased region" description="Low complexity" evidence="2">
    <location>
        <begin position="384"/>
        <end position="398"/>
    </location>
</feature>